<dbReference type="InterPro" id="IPR000276">
    <property type="entry name" value="GPCR_Rhodpsn"/>
</dbReference>
<reference evidence="14" key="1">
    <citation type="thesis" date="2020" institute="ProQuest LLC" country="789 East Eisenhower Parkway, Ann Arbor, MI, USA">
        <title>Comparative Genomics and Chromosome Evolution.</title>
        <authorList>
            <person name="Mudd A.B."/>
        </authorList>
    </citation>
    <scope>NUCLEOTIDE SEQUENCE</scope>
    <source>
        <strain evidence="14">1538</strain>
        <tissue evidence="14">Blood</tissue>
    </source>
</reference>
<dbReference type="GO" id="GO:0004984">
    <property type="term" value="F:olfactory receptor activity"/>
    <property type="evidence" value="ECO:0007669"/>
    <property type="project" value="InterPro"/>
</dbReference>
<comment type="caution">
    <text evidence="14">The sequence shown here is derived from an EMBL/GenBank/DDBJ whole genome shotgun (WGS) entry which is preliminary data.</text>
</comment>
<feature type="transmembrane region" description="Helical" evidence="12">
    <location>
        <begin position="241"/>
        <end position="259"/>
    </location>
</feature>
<evidence type="ECO:0000256" key="3">
    <source>
        <dbReference type="ARBA" id="ARBA00022606"/>
    </source>
</evidence>
<dbReference type="SUPFAM" id="SSF81321">
    <property type="entry name" value="Family A G protein-coupled receptor-like"/>
    <property type="match status" value="1"/>
</dbReference>
<evidence type="ECO:0000259" key="13">
    <source>
        <dbReference type="PROSITE" id="PS50262"/>
    </source>
</evidence>
<dbReference type="PROSITE" id="PS00237">
    <property type="entry name" value="G_PROTEIN_RECEP_F1_1"/>
    <property type="match status" value="1"/>
</dbReference>
<keyword evidence="6 12" id="KW-1133">Transmembrane helix</keyword>
<dbReference type="Pfam" id="PF13853">
    <property type="entry name" value="7tm_4"/>
    <property type="match status" value="1"/>
</dbReference>
<keyword evidence="7 11" id="KW-0297">G-protein coupled receptor</keyword>
<keyword evidence="2 12" id="KW-1003">Cell membrane</keyword>
<evidence type="ECO:0000313" key="15">
    <source>
        <dbReference type="Proteomes" id="UP001181693"/>
    </source>
</evidence>
<keyword evidence="10 11" id="KW-0807">Transducer</keyword>
<dbReference type="GO" id="GO:0004930">
    <property type="term" value="F:G protein-coupled receptor activity"/>
    <property type="evidence" value="ECO:0007669"/>
    <property type="project" value="UniProtKB-KW"/>
</dbReference>
<feature type="transmembrane region" description="Helical" evidence="12">
    <location>
        <begin position="196"/>
        <end position="220"/>
    </location>
</feature>
<evidence type="ECO:0000256" key="5">
    <source>
        <dbReference type="ARBA" id="ARBA00022725"/>
    </source>
</evidence>
<keyword evidence="5 12" id="KW-0552">Olfaction</keyword>
<comment type="subcellular location">
    <subcellularLocation>
        <location evidence="1 12">Cell membrane</location>
        <topology evidence="1 12">Multi-pass membrane protein</topology>
    </subcellularLocation>
</comment>
<feature type="domain" description="G-protein coupled receptors family 1 profile" evidence="13">
    <location>
        <begin position="41"/>
        <end position="288"/>
    </location>
</feature>
<dbReference type="EMBL" id="DYDO01000004">
    <property type="protein sequence ID" value="DBA25531.1"/>
    <property type="molecule type" value="Genomic_DNA"/>
</dbReference>
<comment type="similarity">
    <text evidence="11">Belongs to the G-protein coupled receptor 1 family.</text>
</comment>
<evidence type="ECO:0000256" key="6">
    <source>
        <dbReference type="ARBA" id="ARBA00022989"/>
    </source>
</evidence>
<protein>
    <recommendedName>
        <fullName evidence="12">Olfactory receptor</fullName>
    </recommendedName>
</protein>
<feature type="transmembrane region" description="Helical" evidence="12">
    <location>
        <begin position="25"/>
        <end position="51"/>
    </location>
</feature>
<keyword evidence="8 12" id="KW-0472">Membrane</keyword>
<dbReference type="AlphaFoldDB" id="A0AAV3A3F3"/>
<keyword evidence="15" id="KW-1185">Reference proteome</keyword>
<dbReference type="PRINTS" id="PR00237">
    <property type="entry name" value="GPCRRHODOPSN"/>
</dbReference>
<sequence length="311" mass="34910">MGLENRTIVTEIILLGFSTDLKINILLFVLFLVMYVITVIGNCLIILLIIINPHLQTPMYFFLCILSLLDLCNSSSVVPRLLSDLITAQRSITLGACALQFYTILLMGGTECLLLALMAYDRYVAICRPLHYPVLMRWSVCFRLVAFLLLISFFLFVFPSLSSPMALCNPNLVNHYMCELLAIIKLTCDHVYSSEVSILILCFASILLPFVYIIVTYICIITKVLKIKSGGRSKTFSTCTSHITVVALYFGTGMVMYFGPSSDYSTSQGKYISVFYNIVCPMLNPIIYSLNNREVKETLKKLYGSSLSTAQ</sequence>
<feature type="transmembrane region" description="Helical" evidence="12">
    <location>
        <begin position="140"/>
        <end position="161"/>
    </location>
</feature>
<evidence type="ECO:0000256" key="7">
    <source>
        <dbReference type="ARBA" id="ARBA00023040"/>
    </source>
</evidence>
<evidence type="ECO:0000256" key="8">
    <source>
        <dbReference type="ARBA" id="ARBA00023136"/>
    </source>
</evidence>
<keyword evidence="3 12" id="KW-0716">Sensory transduction</keyword>
<proteinExistence type="inferred from homology"/>
<evidence type="ECO:0000256" key="10">
    <source>
        <dbReference type="ARBA" id="ARBA00023224"/>
    </source>
</evidence>
<dbReference type="Gene3D" id="1.20.1070.10">
    <property type="entry name" value="Rhodopsin 7-helix transmembrane proteins"/>
    <property type="match status" value="1"/>
</dbReference>
<evidence type="ECO:0000256" key="12">
    <source>
        <dbReference type="RuleBase" id="RU363047"/>
    </source>
</evidence>
<dbReference type="InterPro" id="IPR000725">
    <property type="entry name" value="Olfact_rcpt"/>
</dbReference>
<dbReference type="FunFam" id="1.20.1070.10:FF:000015">
    <property type="entry name" value="Olfactory receptor"/>
    <property type="match status" value="1"/>
</dbReference>
<evidence type="ECO:0000256" key="4">
    <source>
        <dbReference type="ARBA" id="ARBA00022692"/>
    </source>
</evidence>
<dbReference type="Proteomes" id="UP001181693">
    <property type="component" value="Unassembled WGS sequence"/>
</dbReference>
<accession>A0AAV3A3F3</accession>
<dbReference type="PRINTS" id="PR00245">
    <property type="entry name" value="OLFACTORYR"/>
</dbReference>
<gene>
    <name evidence="14" type="ORF">GDO54_009909</name>
</gene>
<keyword evidence="4 11" id="KW-0812">Transmembrane</keyword>
<organism evidence="14 15">
    <name type="scientific">Pyxicephalus adspersus</name>
    <name type="common">African bullfrog</name>
    <dbReference type="NCBI Taxonomy" id="30357"/>
    <lineage>
        <taxon>Eukaryota</taxon>
        <taxon>Metazoa</taxon>
        <taxon>Chordata</taxon>
        <taxon>Craniata</taxon>
        <taxon>Vertebrata</taxon>
        <taxon>Euteleostomi</taxon>
        <taxon>Amphibia</taxon>
        <taxon>Batrachia</taxon>
        <taxon>Anura</taxon>
        <taxon>Neobatrachia</taxon>
        <taxon>Ranoidea</taxon>
        <taxon>Pyxicephalidae</taxon>
        <taxon>Pyxicephalinae</taxon>
        <taxon>Pyxicephalus</taxon>
    </lineage>
</organism>
<evidence type="ECO:0000256" key="2">
    <source>
        <dbReference type="ARBA" id="ARBA00022475"/>
    </source>
</evidence>
<dbReference type="PROSITE" id="PS50262">
    <property type="entry name" value="G_PROTEIN_RECEP_F1_2"/>
    <property type="match status" value="1"/>
</dbReference>
<dbReference type="InterPro" id="IPR017452">
    <property type="entry name" value="GPCR_Rhodpsn_7TM"/>
</dbReference>
<dbReference type="GO" id="GO:0005886">
    <property type="term" value="C:plasma membrane"/>
    <property type="evidence" value="ECO:0007669"/>
    <property type="project" value="UniProtKB-SubCell"/>
</dbReference>
<evidence type="ECO:0000256" key="9">
    <source>
        <dbReference type="ARBA" id="ARBA00023170"/>
    </source>
</evidence>
<keyword evidence="9 11" id="KW-0675">Receptor</keyword>
<evidence type="ECO:0000313" key="14">
    <source>
        <dbReference type="EMBL" id="DBA25531.1"/>
    </source>
</evidence>
<evidence type="ECO:0000256" key="1">
    <source>
        <dbReference type="ARBA" id="ARBA00004651"/>
    </source>
</evidence>
<dbReference type="PANTHER" id="PTHR26453">
    <property type="entry name" value="OLFACTORY RECEPTOR"/>
    <property type="match status" value="1"/>
</dbReference>
<feature type="transmembrane region" description="Helical" evidence="12">
    <location>
        <begin position="271"/>
        <end position="291"/>
    </location>
</feature>
<feature type="transmembrane region" description="Helical" evidence="12">
    <location>
        <begin position="98"/>
        <end position="120"/>
    </location>
</feature>
<evidence type="ECO:0000256" key="11">
    <source>
        <dbReference type="RuleBase" id="RU000688"/>
    </source>
</evidence>
<name>A0AAV3A3F3_PYXAD</name>